<name>A0AAE1KLV3_PETCI</name>
<dbReference type="AlphaFoldDB" id="A0AAE1KLV3"/>
<gene>
    <name evidence="2" type="ORF">Pcinc_018245</name>
</gene>
<comment type="caution">
    <text evidence="2">The sequence shown here is derived from an EMBL/GenBank/DDBJ whole genome shotgun (WGS) entry which is preliminary data.</text>
</comment>
<feature type="compositionally biased region" description="Basic and acidic residues" evidence="1">
    <location>
        <begin position="63"/>
        <end position="78"/>
    </location>
</feature>
<sequence>MCLPSECPAAHLHPVTDLEGVAAVRHTRAVHSVVNLKYFNNSGTWVTRQDNSQSMPQPRHHQDHGLGETGEGRRDGRPEAVVTFTILPGSVTLDYICKRWKGLWRNV</sequence>
<keyword evidence="3" id="KW-1185">Reference proteome</keyword>
<feature type="region of interest" description="Disordered" evidence="1">
    <location>
        <begin position="47"/>
        <end position="78"/>
    </location>
</feature>
<protein>
    <submittedName>
        <fullName evidence="2">Uncharacterized protein</fullName>
    </submittedName>
</protein>
<proteinExistence type="predicted"/>
<dbReference type="EMBL" id="JAWQEG010001734">
    <property type="protein sequence ID" value="KAK3877029.1"/>
    <property type="molecule type" value="Genomic_DNA"/>
</dbReference>
<evidence type="ECO:0000313" key="3">
    <source>
        <dbReference type="Proteomes" id="UP001286313"/>
    </source>
</evidence>
<feature type="compositionally biased region" description="Polar residues" evidence="1">
    <location>
        <begin position="47"/>
        <end position="56"/>
    </location>
</feature>
<organism evidence="2 3">
    <name type="scientific">Petrolisthes cinctipes</name>
    <name type="common">Flat porcelain crab</name>
    <dbReference type="NCBI Taxonomy" id="88211"/>
    <lineage>
        <taxon>Eukaryota</taxon>
        <taxon>Metazoa</taxon>
        <taxon>Ecdysozoa</taxon>
        <taxon>Arthropoda</taxon>
        <taxon>Crustacea</taxon>
        <taxon>Multicrustacea</taxon>
        <taxon>Malacostraca</taxon>
        <taxon>Eumalacostraca</taxon>
        <taxon>Eucarida</taxon>
        <taxon>Decapoda</taxon>
        <taxon>Pleocyemata</taxon>
        <taxon>Anomura</taxon>
        <taxon>Galatheoidea</taxon>
        <taxon>Porcellanidae</taxon>
        <taxon>Petrolisthes</taxon>
    </lineage>
</organism>
<reference evidence="2" key="1">
    <citation type="submission" date="2023-10" db="EMBL/GenBank/DDBJ databases">
        <title>Genome assemblies of two species of porcelain crab, Petrolisthes cinctipes and Petrolisthes manimaculis (Anomura: Porcellanidae).</title>
        <authorList>
            <person name="Angst P."/>
        </authorList>
    </citation>
    <scope>NUCLEOTIDE SEQUENCE</scope>
    <source>
        <strain evidence="2">PB745_01</strain>
        <tissue evidence="2">Gill</tissue>
    </source>
</reference>
<evidence type="ECO:0000256" key="1">
    <source>
        <dbReference type="SAM" id="MobiDB-lite"/>
    </source>
</evidence>
<evidence type="ECO:0000313" key="2">
    <source>
        <dbReference type="EMBL" id="KAK3877029.1"/>
    </source>
</evidence>
<dbReference type="Proteomes" id="UP001286313">
    <property type="component" value="Unassembled WGS sequence"/>
</dbReference>
<accession>A0AAE1KLV3</accession>